<proteinExistence type="inferred from homology"/>
<reference evidence="13" key="1">
    <citation type="submission" date="2020-01" db="EMBL/GenBank/DDBJ databases">
        <authorList>
            <consortium name="DOE Joint Genome Institute"/>
            <person name="Haridas S."/>
            <person name="Albert R."/>
            <person name="Binder M."/>
            <person name="Bloem J."/>
            <person name="Labutti K."/>
            <person name="Salamov A."/>
            <person name="Andreopoulos B."/>
            <person name="Baker S.E."/>
            <person name="Barry K."/>
            <person name="Bills G."/>
            <person name="Bluhm B.H."/>
            <person name="Cannon C."/>
            <person name="Castanera R."/>
            <person name="Culley D.E."/>
            <person name="Daum C."/>
            <person name="Ezra D."/>
            <person name="Gonzalez J.B."/>
            <person name="Henrissat B."/>
            <person name="Kuo A."/>
            <person name="Liang C."/>
            <person name="Lipzen A."/>
            <person name="Lutzoni F."/>
            <person name="Magnuson J."/>
            <person name="Mondo S."/>
            <person name="Nolan M."/>
            <person name="Ohm R."/>
            <person name="Pangilinan J."/>
            <person name="Park H.-J."/>
            <person name="Ramirez L."/>
            <person name="Alfaro M."/>
            <person name="Sun H."/>
            <person name="Tritt A."/>
            <person name="Yoshinaga Y."/>
            <person name="Zwiers L.-H."/>
            <person name="Turgeon B.G."/>
            <person name="Goodwin S.B."/>
            <person name="Spatafora J.W."/>
            <person name="Crous P.W."/>
            <person name="Grigoriev I.V."/>
        </authorList>
    </citation>
    <scope>NUCLEOTIDE SEQUENCE</scope>
    <source>
        <strain evidence="13">IPT5</strain>
    </source>
</reference>
<feature type="domain" description="Glycosyl hydrolase family 81 C-terminal" evidence="12">
    <location>
        <begin position="472"/>
        <end position="821"/>
    </location>
</feature>
<feature type="region of interest" description="Disordered" evidence="9">
    <location>
        <begin position="953"/>
        <end position="1054"/>
    </location>
</feature>
<evidence type="ECO:0000259" key="11">
    <source>
        <dbReference type="Pfam" id="PF03639"/>
    </source>
</evidence>
<dbReference type="EC" id="3.2.1.39" evidence="3"/>
<evidence type="ECO:0000256" key="8">
    <source>
        <dbReference type="ARBA" id="ARBA00023326"/>
    </source>
</evidence>
<evidence type="ECO:0000256" key="5">
    <source>
        <dbReference type="ARBA" id="ARBA00023277"/>
    </source>
</evidence>
<dbReference type="Pfam" id="PF17652">
    <property type="entry name" value="Glyco_hydro81C"/>
    <property type="match status" value="1"/>
</dbReference>
<evidence type="ECO:0000259" key="12">
    <source>
        <dbReference type="Pfam" id="PF17652"/>
    </source>
</evidence>
<evidence type="ECO:0000256" key="9">
    <source>
        <dbReference type="SAM" id="MobiDB-lite"/>
    </source>
</evidence>
<feature type="compositionally biased region" description="Low complexity" evidence="9">
    <location>
        <begin position="1022"/>
        <end position="1035"/>
    </location>
</feature>
<evidence type="ECO:0000313" key="13">
    <source>
        <dbReference type="EMBL" id="KAF2848259.1"/>
    </source>
</evidence>
<feature type="compositionally biased region" description="Polar residues" evidence="9">
    <location>
        <begin position="953"/>
        <end position="968"/>
    </location>
</feature>
<evidence type="ECO:0000256" key="7">
    <source>
        <dbReference type="ARBA" id="ARBA00023316"/>
    </source>
</evidence>
<evidence type="ECO:0000256" key="6">
    <source>
        <dbReference type="ARBA" id="ARBA00023295"/>
    </source>
</evidence>
<dbReference type="Pfam" id="PF03639">
    <property type="entry name" value="Glyco_hydro_81"/>
    <property type="match status" value="1"/>
</dbReference>
<dbReference type="GO" id="GO:0071555">
    <property type="term" value="P:cell wall organization"/>
    <property type="evidence" value="ECO:0007669"/>
    <property type="project" value="UniProtKB-KW"/>
</dbReference>
<dbReference type="GO" id="GO:0052861">
    <property type="term" value="F:endo-1,3(4)-beta-glucanase activity"/>
    <property type="evidence" value="ECO:0007669"/>
    <property type="project" value="InterPro"/>
</dbReference>
<feature type="region of interest" description="Disordered" evidence="9">
    <location>
        <begin position="839"/>
        <end position="865"/>
    </location>
</feature>
<keyword evidence="10" id="KW-0732">Signal</keyword>
<dbReference type="PROSITE" id="PS52008">
    <property type="entry name" value="GH81"/>
    <property type="match status" value="1"/>
</dbReference>
<dbReference type="GO" id="GO:0000272">
    <property type="term" value="P:polysaccharide catabolic process"/>
    <property type="evidence" value="ECO:0007669"/>
    <property type="project" value="UniProtKB-KW"/>
</dbReference>
<dbReference type="OrthoDB" id="4473401at2759"/>
<evidence type="ECO:0000313" key="14">
    <source>
        <dbReference type="Proteomes" id="UP000799423"/>
    </source>
</evidence>
<feature type="domain" description="Glycosyl hydrolase family 81 N-terminal" evidence="11">
    <location>
        <begin position="142"/>
        <end position="456"/>
    </location>
</feature>
<evidence type="ECO:0000256" key="3">
    <source>
        <dbReference type="ARBA" id="ARBA00012780"/>
    </source>
</evidence>
<evidence type="ECO:0000256" key="4">
    <source>
        <dbReference type="ARBA" id="ARBA00022801"/>
    </source>
</evidence>
<evidence type="ECO:0000256" key="10">
    <source>
        <dbReference type="SAM" id="SignalP"/>
    </source>
</evidence>
<keyword evidence="14" id="KW-1185">Reference proteome</keyword>
<name>A0A6A7B1P2_9PLEO</name>
<comment type="similarity">
    <text evidence="2">Belongs to the glycosyl hydrolase 81 family.</text>
</comment>
<feature type="compositionally biased region" description="Pro residues" evidence="9">
    <location>
        <begin position="1010"/>
        <end position="1021"/>
    </location>
</feature>
<dbReference type="PANTHER" id="PTHR31983">
    <property type="entry name" value="ENDO-1,3(4)-BETA-GLUCANASE 1"/>
    <property type="match status" value="1"/>
</dbReference>
<keyword evidence="7" id="KW-0961">Cell wall biogenesis/degradation</keyword>
<evidence type="ECO:0000256" key="2">
    <source>
        <dbReference type="ARBA" id="ARBA00010730"/>
    </source>
</evidence>
<feature type="compositionally biased region" description="Low complexity" evidence="9">
    <location>
        <begin position="901"/>
        <end position="922"/>
    </location>
</feature>
<dbReference type="GO" id="GO:0009986">
    <property type="term" value="C:cell surface"/>
    <property type="evidence" value="ECO:0007669"/>
    <property type="project" value="TreeGrafter"/>
</dbReference>
<dbReference type="Gene3D" id="1.20.5.420">
    <property type="entry name" value="Immunoglobulin FC, subunit C"/>
    <property type="match status" value="1"/>
</dbReference>
<organism evidence="13 14">
    <name type="scientific">Plenodomus tracheiphilus IPT5</name>
    <dbReference type="NCBI Taxonomy" id="1408161"/>
    <lineage>
        <taxon>Eukaryota</taxon>
        <taxon>Fungi</taxon>
        <taxon>Dikarya</taxon>
        <taxon>Ascomycota</taxon>
        <taxon>Pezizomycotina</taxon>
        <taxon>Dothideomycetes</taxon>
        <taxon>Pleosporomycetidae</taxon>
        <taxon>Pleosporales</taxon>
        <taxon>Pleosporineae</taxon>
        <taxon>Leptosphaeriaceae</taxon>
        <taxon>Plenodomus</taxon>
    </lineage>
</organism>
<feature type="chain" id="PRO_5025667427" description="glucan endo-1,3-beta-D-glucosidase" evidence="10">
    <location>
        <begin position="20"/>
        <end position="1105"/>
    </location>
</feature>
<dbReference type="Gene3D" id="2.70.98.30">
    <property type="entry name" value="Golgi alpha-mannosidase II, domain 4"/>
    <property type="match status" value="1"/>
</dbReference>
<dbReference type="FunFam" id="1.10.287.1170:FF:000001">
    <property type="entry name" value="Endo-1,3-beta-glucanase Engl1"/>
    <property type="match status" value="1"/>
</dbReference>
<dbReference type="InterPro" id="IPR040451">
    <property type="entry name" value="GH81_N"/>
</dbReference>
<keyword evidence="6" id="KW-0326">Glycosidase</keyword>
<sequence length="1105" mass="119958">MAKLAGLLFVASQIFVAHSLPAGEIKREPDALYGRAISISTDVVPTTSYSRAIETLQSVSVTLQPSLTGSILTELPSNGINTKDPINRPVPTTVAQPLCPNETPLDPGPTASAGQASNNIFQPIATAGPAPSIPFRNDHILQKKNIVDGNVPLQTNKFYANFFLGSQSFPVWTHPYSLAWAKGVGNSFGMAVTHTVREQFAFGPNPNSPQYFISPLGIHHLVLSAAELDQDTHLSVENLQAFSAYANLAAAPGSRVLMSFPCVQGMGFITALYDRAQPIITTGVFFRTLNYISVVNGVTHKYRLTLNDGSVWLLYATSIGSVGVPPFTLNSTSTITGPRGFKGMIQVTKNPSSWDGEAVFDSSAGAYAINATITGSVSGVAGKYSLSWGKGGVQSQTLLMYALPHHVESFDQETRAAVKSISLVTTTKGYATAVLADRITMVEDDLPVSIAFAPWAKNPNGGSGGSGNINLQPAALSLINKAGITELGQDFDAQTRLNSMYYSGKGLAKFAAIIYTMNSMTGNSQFAAAGLDRLKDAFNVFVNNTQPEPLVYDQVWKGVVSSATYRPPYDTGLDFGNTLYNDHHFHYGYFVWTAAVIGHLDPIWLEQGSNKDWVNTLVRDYANPVNDAYYPFQRSFDWFHGHSWAKGLFESGDGKDQESTSEDAFATYALKMWGKIIQDPNMEARGNLQLAVQARSLKNYFLMTSDNKNQPPQFVPNKVTGILFENKIDHTTYFGANTEYIEGIHMMPLNPSSAYTRSKQFVQEEWNTYFSSGRVDQVVGGWKAILYANLALIDPQRSYDFFADPNFNTELDGGASRTWYLAYSAAMLSAKTSSVVPDPNLTYGNGTGEDVQGQHPDPNIEVSHNTHTGEASTVFSQGVVPVQTGNPGTESQKETHLVQKPQTTQPPSTEPQYTQPQSSPSPSRGPNGKDPQPKDSIASVTQNNNDLQAAKTLQNISPSPTTVQPTHSTKGKWPVGFDWPKPSTSKPPPRPTLSVRPPATVRPTFVGPRPSRPPIPRPQPQPTATATATVVQSTPTPTPTPTYVPVQEDHNDGVRPSVYEFSAQPVASVKPVTQGQSQPWYGRENDESEFVDMEWALQDKVGQGG</sequence>
<keyword evidence="5" id="KW-0119">Carbohydrate metabolism</keyword>
<dbReference type="Gene3D" id="1.10.287.1170">
    <property type="entry name" value="glycoside hydrolase family 81 endo-[beta] glucanase"/>
    <property type="match status" value="1"/>
</dbReference>
<evidence type="ECO:0000256" key="1">
    <source>
        <dbReference type="ARBA" id="ARBA00000382"/>
    </source>
</evidence>
<protein>
    <recommendedName>
        <fullName evidence="3">glucan endo-1,3-beta-D-glucosidase</fullName>
        <ecNumber evidence="3">3.2.1.39</ecNumber>
    </recommendedName>
</protein>
<comment type="catalytic activity">
    <reaction evidence="1">
        <text>Hydrolysis of (1-&gt;3)-beta-D-glucosidic linkages in (1-&gt;3)-beta-D-glucans.</text>
        <dbReference type="EC" id="3.2.1.39"/>
    </reaction>
</comment>
<dbReference type="InterPro" id="IPR040720">
    <property type="entry name" value="GH81_C"/>
</dbReference>
<dbReference type="EMBL" id="MU006319">
    <property type="protein sequence ID" value="KAF2848259.1"/>
    <property type="molecule type" value="Genomic_DNA"/>
</dbReference>
<dbReference type="PANTHER" id="PTHR31983:SF0">
    <property type="entry name" value="GLUCAN ENDO-1,3-BETA-D-GLUCOSIDASE 2"/>
    <property type="match status" value="1"/>
</dbReference>
<keyword evidence="8" id="KW-0624">Polysaccharide degradation</keyword>
<keyword evidence="4 13" id="KW-0378">Hydrolase</keyword>
<dbReference type="FunFam" id="2.70.98.30:FF:000006">
    <property type="entry name" value="Endo-1,3-beta-glucanase Engl1"/>
    <property type="match status" value="1"/>
</dbReference>
<dbReference type="GO" id="GO:0042973">
    <property type="term" value="F:glucan endo-1,3-beta-D-glucosidase activity"/>
    <property type="evidence" value="ECO:0007669"/>
    <property type="project" value="UniProtKB-EC"/>
</dbReference>
<dbReference type="Proteomes" id="UP000799423">
    <property type="component" value="Unassembled WGS sequence"/>
</dbReference>
<feature type="signal peptide" evidence="10">
    <location>
        <begin position="1"/>
        <end position="19"/>
    </location>
</feature>
<dbReference type="AlphaFoldDB" id="A0A6A7B1P2"/>
<dbReference type="InterPro" id="IPR005200">
    <property type="entry name" value="Endo-beta-glucanase"/>
</dbReference>
<feature type="region of interest" description="Disordered" evidence="9">
    <location>
        <begin position="880"/>
        <end position="939"/>
    </location>
</feature>
<gene>
    <name evidence="13" type="ORF">T440DRAFT_520199</name>
</gene>
<accession>A0A6A7B1P2</accession>